<dbReference type="SUPFAM" id="SSF47598">
    <property type="entry name" value="Ribbon-helix-helix"/>
    <property type="match status" value="1"/>
</dbReference>
<protein>
    <recommendedName>
        <fullName evidence="1">Ribbon-helix-helix protein CopG domain-containing protein</fullName>
    </recommendedName>
</protein>
<dbReference type="Gene3D" id="1.10.1220.10">
    <property type="entry name" value="Met repressor-like"/>
    <property type="match status" value="1"/>
</dbReference>
<accession>A0A0F8ZV92</accession>
<dbReference type="AlphaFoldDB" id="A0A0F8ZV92"/>
<gene>
    <name evidence="2" type="ORF">LCGC14_2648890</name>
</gene>
<dbReference type="EMBL" id="LAZR01045877">
    <property type="protein sequence ID" value="KKK97823.1"/>
    <property type="molecule type" value="Genomic_DNA"/>
</dbReference>
<dbReference type="Pfam" id="PF01402">
    <property type="entry name" value="RHH_1"/>
    <property type="match status" value="1"/>
</dbReference>
<evidence type="ECO:0000259" key="1">
    <source>
        <dbReference type="Pfam" id="PF01402"/>
    </source>
</evidence>
<dbReference type="InterPro" id="IPR013321">
    <property type="entry name" value="Arc_rbn_hlx_hlx"/>
</dbReference>
<name>A0A0F8ZV92_9ZZZZ</name>
<comment type="caution">
    <text evidence="2">The sequence shown here is derived from an EMBL/GenBank/DDBJ whole genome shotgun (WGS) entry which is preliminary data.</text>
</comment>
<proteinExistence type="predicted"/>
<dbReference type="InterPro" id="IPR002145">
    <property type="entry name" value="CopG"/>
</dbReference>
<dbReference type="GO" id="GO:0006355">
    <property type="term" value="P:regulation of DNA-templated transcription"/>
    <property type="evidence" value="ECO:0007669"/>
    <property type="project" value="InterPro"/>
</dbReference>
<evidence type="ECO:0000313" key="2">
    <source>
        <dbReference type="EMBL" id="KKK97823.1"/>
    </source>
</evidence>
<dbReference type="InterPro" id="IPR010985">
    <property type="entry name" value="Ribbon_hlx_hlx"/>
</dbReference>
<reference evidence="2" key="1">
    <citation type="journal article" date="2015" name="Nature">
        <title>Complex archaea that bridge the gap between prokaryotes and eukaryotes.</title>
        <authorList>
            <person name="Spang A."/>
            <person name="Saw J.H."/>
            <person name="Jorgensen S.L."/>
            <person name="Zaremba-Niedzwiedzka K."/>
            <person name="Martijn J."/>
            <person name="Lind A.E."/>
            <person name="van Eijk R."/>
            <person name="Schleper C."/>
            <person name="Guy L."/>
            <person name="Ettema T.J."/>
        </authorList>
    </citation>
    <scope>NUCLEOTIDE SEQUENCE</scope>
</reference>
<feature type="domain" description="Ribbon-helix-helix protein CopG" evidence="1">
    <location>
        <begin position="13"/>
        <end position="40"/>
    </location>
</feature>
<sequence length="58" mass="6652">MVKITINYPYIYDDNIQKLIKMKIVSSRSEAIRIAIRALLHKSVDELDLLGFGEVSKT</sequence>
<organism evidence="2">
    <name type="scientific">marine sediment metagenome</name>
    <dbReference type="NCBI Taxonomy" id="412755"/>
    <lineage>
        <taxon>unclassified sequences</taxon>
        <taxon>metagenomes</taxon>
        <taxon>ecological metagenomes</taxon>
    </lineage>
</organism>